<organism evidence="13 14">
    <name type="scientific">Hymenobacter duratus</name>
    <dbReference type="NCBI Taxonomy" id="2771356"/>
    <lineage>
        <taxon>Bacteria</taxon>
        <taxon>Pseudomonadati</taxon>
        <taxon>Bacteroidota</taxon>
        <taxon>Cytophagia</taxon>
        <taxon>Cytophagales</taxon>
        <taxon>Hymenobacteraceae</taxon>
        <taxon>Hymenobacter</taxon>
    </lineage>
</organism>
<keyword evidence="8" id="KW-0547">Nucleotide-binding</keyword>
<comment type="similarity">
    <text evidence="2">Belongs to the tRNA(His) guanylyltransferase family.</text>
</comment>
<evidence type="ECO:0000256" key="8">
    <source>
        <dbReference type="ARBA" id="ARBA00022741"/>
    </source>
</evidence>
<comment type="caution">
    <text evidence="13">The sequence shown here is derived from an EMBL/GenBank/DDBJ whole genome shotgun (WGS) entry which is preliminary data.</text>
</comment>
<dbReference type="EC" id="2.7.7.79" evidence="3"/>
<dbReference type="PANTHER" id="PTHR12729:SF6">
    <property type="entry name" value="TRNA(HIS) GUANYLYLTRANSFERASE-RELATED"/>
    <property type="match status" value="1"/>
</dbReference>
<dbReference type="Pfam" id="PF14413">
    <property type="entry name" value="Thg1C"/>
    <property type="match status" value="1"/>
</dbReference>
<dbReference type="RefSeq" id="WP_190785698.1">
    <property type="nucleotide sequence ID" value="NZ_JACWZZ010000004.1"/>
</dbReference>
<evidence type="ECO:0000259" key="12">
    <source>
        <dbReference type="Pfam" id="PF14413"/>
    </source>
</evidence>
<evidence type="ECO:0000256" key="6">
    <source>
        <dbReference type="ARBA" id="ARBA00022695"/>
    </source>
</evidence>
<dbReference type="InterPro" id="IPR007537">
    <property type="entry name" value="tRNAHis_GuaTrfase_Thg1"/>
</dbReference>
<evidence type="ECO:0000256" key="1">
    <source>
        <dbReference type="ARBA" id="ARBA00001946"/>
    </source>
</evidence>
<name>A0ABR8JIU9_9BACT</name>
<gene>
    <name evidence="13" type="ORF">IC231_17060</name>
</gene>
<reference evidence="13 14" key="1">
    <citation type="submission" date="2020-09" db="EMBL/GenBank/DDBJ databases">
        <authorList>
            <person name="Kim M.K."/>
        </authorList>
    </citation>
    <scope>NUCLEOTIDE SEQUENCE [LARGE SCALE GENOMIC DNA]</scope>
    <source>
        <strain evidence="13 14">BT646</strain>
    </source>
</reference>
<keyword evidence="14" id="KW-1185">Reference proteome</keyword>
<comment type="cofactor">
    <cofactor evidence="1">
        <name>Mg(2+)</name>
        <dbReference type="ChEBI" id="CHEBI:18420"/>
    </cofactor>
</comment>
<evidence type="ECO:0000256" key="3">
    <source>
        <dbReference type="ARBA" id="ARBA00012511"/>
    </source>
</evidence>
<feature type="domain" description="tRNAHis guanylyltransferase catalytic" evidence="11">
    <location>
        <begin position="9"/>
        <end position="130"/>
    </location>
</feature>
<accession>A0ABR8JIU9</accession>
<keyword evidence="10" id="KW-0342">GTP-binding</keyword>
<evidence type="ECO:0000313" key="14">
    <source>
        <dbReference type="Proteomes" id="UP000642468"/>
    </source>
</evidence>
<keyword evidence="9" id="KW-0460">Magnesium</keyword>
<dbReference type="Proteomes" id="UP000642468">
    <property type="component" value="Unassembled WGS sequence"/>
</dbReference>
<dbReference type="GO" id="GO:0016779">
    <property type="term" value="F:nucleotidyltransferase activity"/>
    <property type="evidence" value="ECO:0007669"/>
    <property type="project" value="UniProtKB-KW"/>
</dbReference>
<evidence type="ECO:0000256" key="5">
    <source>
        <dbReference type="ARBA" id="ARBA00022694"/>
    </source>
</evidence>
<dbReference type="PANTHER" id="PTHR12729">
    <property type="entry name" value="TRNA(HIS) GUANYLYLTRANSFERASE-RELATED"/>
    <property type="match status" value="1"/>
</dbReference>
<dbReference type="Gene3D" id="3.30.70.3000">
    <property type="match status" value="1"/>
</dbReference>
<keyword evidence="6 13" id="KW-0548">Nucleotidyltransferase</keyword>
<feature type="domain" description="Thg1 C-terminal" evidence="12">
    <location>
        <begin position="134"/>
        <end position="210"/>
    </location>
</feature>
<evidence type="ECO:0000256" key="7">
    <source>
        <dbReference type="ARBA" id="ARBA00022723"/>
    </source>
</evidence>
<dbReference type="InterPro" id="IPR025845">
    <property type="entry name" value="Thg1_C_dom"/>
</dbReference>
<keyword evidence="5" id="KW-0819">tRNA processing</keyword>
<evidence type="ECO:0000259" key="11">
    <source>
        <dbReference type="Pfam" id="PF04446"/>
    </source>
</evidence>
<protein>
    <recommendedName>
        <fullName evidence="3">tRNA(His) guanylyltransferase</fullName>
        <ecNumber evidence="3">2.7.7.79</ecNumber>
    </recommendedName>
</protein>
<sequence>MKFNDLDARLRVFETAHDHCALPGLYLVARLDGRGFTRLTKEVHPFEAPFDVRMRDYMAETTRHLLECGFRIVYGYTQSDEISLLLHPSEDSFGRKLRKYTSVLAGEASAKFSLLLGDIGVFDCRISQLPRRENVVDYFRWRQEDAGRNSLNAHCYWLLRKQGRTVAEATAQVKGQRTATKHDLLFAHGINYNELPSWQKRGLGIYWEDYLKDGFNPYTQEPVHTLRRRLAVNLELPLGDSYAGFIRNLLPAAD</sequence>
<evidence type="ECO:0000256" key="4">
    <source>
        <dbReference type="ARBA" id="ARBA00022679"/>
    </source>
</evidence>
<evidence type="ECO:0000256" key="9">
    <source>
        <dbReference type="ARBA" id="ARBA00022842"/>
    </source>
</evidence>
<evidence type="ECO:0000313" key="13">
    <source>
        <dbReference type="EMBL" id="MBD2716760.1"/>
    </source>
</evidence>
<dbReference type="EMBL" id="JACWZZ010000004">
    <property type="protein sequence ID" value="MBD2716760.1"/>
    <property type="molecule type" value="Genomic_DNA"/>
</dbReference>
<dbReference type="InterPro" id="IPR038469">
    <property type="entry name" value="tRNAHis_GuaTrfase_Thg1_sf"/>
</dbReference>
<keyword evidence="7" id="KW-0479">Metal-binding</keyword>
<evidence type="ECO:0000256" key="10">
    <source>
        <dbReference type="ARBA" id="ARBA00023134"/>
    </source>
</evidence>
<proteinExistence type="inferred from homology"/>
<evidence type="ECO:0000256" key="2">
    <source>
        <dbReference type="ARBA" id="ARBA00010113"/>
    </source>
</evidence>
<dbReference type="Pfam" id="PF04446">
    <property type="entry name" value="Thg1"/>
    <property type="match status" value="1"/>
</dbReference>
<keyword evidence="4" id="KW-0808">Transferase</keyword>
<dbReference type="InterPro" id="IPR024956">
    <property type="entry name" value="tRNAHis_GuaTrfase_cat"/>
</dbReference>